<dbReference type="OrthoDB" id="7877306at2"/>
<accession>A0A238JD17</accession>
<keyword evidence="2" id="KW-1185">Reference proteome</keyword>
<sequence>MSVQYSFLAEPHVVLIRYFGRSTQRQQDKLRKVIIRDFGKGQMLDSVSDLTQLTSTTLTSLDRVARIKDFNSLLANLKHPVKHALVANTPMTIGICRMYMGYAAGAPKLDMRLFSDLSAATSWVGLPGDGQAIFDQADWTEIAD</sequence>
<organism evidence="1 2">
    <name type="scientific">Pelagimonas phthalicica</name>
    <dbReference type="NCBI Taxonomy" id="1037362"/>
    <lineage>
        <taxon>Bacteria</taxon>
        <taxon>Pseudomonadati</taxon>
        <taxon>Pseudomonadota</taxon>
        <taxon>Alphaproteobacteria</taxon>
        <taxon>Rhodobacterales</taxon>
        <taxon>Roseobacteraceae</taxon>
        <taxon>Pelagimonas</taxon>
    </lineage>
</organism>
<evidence type="ECO:0000313" key="1">
    <source>
        <dbReference type="EMBL" id="SMX28568.1"/>
    </source>
</evidence>
<dbReference type="Proteomes" id="UP000225972">
    <property type="component" value="Unassembled WGS sequence"/>
</dbReference>
<evidence type="ECO:0000313" key="2">
    <source>
        <dbReference type="Proteomes" id="UP000225972"/>
    </source>
</evidence>
<dbReference type="AlphaFoldDB" id="A0A238JD17"/>
<reference evidence="2" key="1">
    <citation type="submission" date="2017-05" db="EMBL/GenBank/DDBJ databases">
        <authorList>
            <person name="Rodrigo-Torres L."/>
            <person name="Arahal R. D."/>
            <person name="Lucena T."/>
        </authorList>
    </citation>
    <scope>NUCLEOTIDE SEQUENCE [LARGE SCALE GENOMIC DNA]</scope>
    <source>
        <strain evidence="2">CECT 8649</strain>
    </source>
</reference>
<gene>
    <name evidence="1" type="ORF">TRP8649_02693</name>
</gene>
<name>A0A238JD17_9RHOB</name>
<proteinExistence type="predicted"/>
<protein>
    <submittedName>
        <fullName evidence="1">Uncharacterized protein</fullName>
    </submittedName>
</protein>
<dbReference type="RefSeq" id="WP_099245995.1">
    <property type="nucleotide sequence ID" value="NZ_FXXP01000002.1"/>
</dbReference>
<dbReference type="EMBL" id="FXXP01000002">
    <property type="protein sequence ID" value="SMX28568.1"/>
    <property type="molecule type" value="Genomic_DNA"/>
</dbReference>